<reference evidence="6" key="1">
    <citation type="submission" date="2015-03" db="EMBL/GenBank/DDBJ databases">
        <title>A transcriptome of Araucaria cunninghamii, an australian fine timber species.</title>
        <authorList>
            <person name="Jing Yi C.J.Y."/>
            <person name="Yin San L.Y.S."/>
            <person name="Abdul Karim S.S."/>
            <person name="Wan Azmi N.N."/>
            <person name="Hercus R.R."/>
            <person name="Croft L.L."/>
        </authorList>
    </citation>
    <scope>NUCLEOTIDE SEQUENCE</scope>
    <source>
        <strain evidence="6">MI0301</strain>
        <tissue evidence="6">Leaf</tissue>
    </source>
</reference>
<dbReference type="Gene3D" id="6.10.250.210">
    <property type="match status" value="1"/>
</dbReference>
<accession>A0A0D6R6Z4</accession>
<evidence type="ECO:0000256" key="3">
    <source>
        <dbReference type="ARBA" id="ARBA00022679"/>
    </source>
</evidence>
<evidence type="ECO:0000313" key="6">
    <source>
        <dbReference type="EMBL" id="JAG98058.1"/>
    </source>
</evidence>
<dbReference type="InterPro" id="IPR013024">
    <property type="entry name" value="GGCT-like"/>
</dbReference>
<dbReference type="InterPro" id="IPR045038">
    <property type="entry name" value="AIG2-like"/>
</dbReference>
<dbReference type="InterPro" id="IPR009288">
    <property type="entry name" value="AIG2-like_dom"/>
</dbReference>
<dbReference type="AlphaFoldDB" id="A0A0D6R6Z4"/>
<keyword evidence="3" id="KW-0808">Transferase</keyword>
<dbReference type="InterPro" id="IPR036568">
    <property type="entry name" value="GGCT-like_sf"/>
</dbReference>
<feature type="domain" description="Gamma-glutamylcyclotransferase AIG2-like" evidence="5">
    <location>
        <begin position="13"/>
        <end position="130"/>
    </location>
</feature>
<dbReference type="Gene3D" id="3.10.490.10">
    <property type="entry name" value="Gamma-glutamyl cyclotransferase-like"/>
    <property type="match status" value="1"/>
</dbReference>
<comment type="similarity">
    <text evidence="2">Belongs to the gamma-glutamylcyclotransferase family.</text>
</comment>
<evidence type="ECO:0000256" key="1">
    <source>
        <dbReference type="ARBA" id="ARBA00002782"/>
    </source>
</evidence>
<evidence type="ECO:0000259" key="5">
    <source>
        <dbReference type="Pfam" id="PF06094"/>
    </source>
</evidence>
<dbReference type="PANTHER" id="PTHR31544">
    <property type="entry name" value="AIG2-LIKE PROTEIN D"/>
    <property type="match status" value="1"/>
</dbReference>
<comment type="function">
    <text evidence="1">Putative gamma-glutamylcyclotransferase.</text>
</comment>
<organism evidence="6">
    <name type="scientific">Araucaria cunninghamii</name>
    <name type="common">Hoop pine</name>
    <name type="synonym">Moreton Bay pine</name>
    <dbReference type="NCBI Taxonomy" id="56994"/>
    <lineage>
        <taxon>Eukaryota</taxon>
        <taxon>Viridiplantae</taxon>
        <taxon>Streptophyta</taxon>
        <taxon>Embryophyta</taxon>
        <taxon>Tracheophyta</taxon>
        <taxon>Spermatophyta</taxon>
        <taxon>Pinopsida</taxon>
        <taxon>Pinidae</taxon>
        <taxon>Conifers II</taxon>
        <taxon>Araucariales</taxon>
        <taxon>Araucariaceae</taxon>
        <taxon>Araucaria</taxon>
    </lineage>
</organism>
<dbReference type="GO" id="GO:0016740">
    <property type="term" value="F:transferase activity"/>
    <property type="evidence" value="ECO:0007669"/>
    <property type="project" value="UniProtKB-KW"/>
</dbReference>
<dbReference type="Pfam" id="PF06094">
    <property type="entry name" value="GGACT"/>
    <property type="match status" value="1"/>
</dbReference>
<dbReference type="CDD" id="cd06661">
    <property type="entry name" value="GGCT_like"/>
    <property type="match status" value="1"/>
</dbReference>
<dbReference type="PANTHER" id="PTHR31544:SF2">
    <property type="entry name" value="AIG2-LIKE PROTEIN D"/>
    <property type="match status" value="1"/>
</dbReference>
<evidence type="ECO:0000256" key="2">
    <source>
        <dbReference type="ARBA" id="ARBA00008861"/>
    </source>
</evidence>
<dbReference type="SUPFAM" id="SSF110857">
    <property type="entry name" value="Gamma-glutamyl cyclotransferase-like"/>
    <property type="match status" value="1"/>
</dbReference>
<name>A0A0D6R6Z4_ARACU</name>
<dbReference type="EMBL" id="GCKF01028679">
    <property type="protein sequence ID" value="JAG98059.1"/>
    <property type="molecule type" value="Transcribed_RNA"/>
</dbReference>
<proteinExistence type="inferred from homology"/>
<dbReference type="EMBL" id="GCKF01028680">
    <property type="protein sequence ID" value="JAG98058.1"/>
    <property type="molecule type" value="Transcribed_RNA"/>
</dbReference>
<sequence>MAIGATSLQFHNVFVYGTLMADEVVNVLLNRVPPCSPAVLQGYRRHSIRGRVYPAIVPAENNSVNGKVIRDLTDYEMDLFDEFEDVEYVRTLEEVIVLGNETQQNGSDQLKAHTYVWADANDENLYGEWNFKEWKDVHMNDFLKMCESFIADFKELRVTRRVPIYETFFEHKP</sequence>
<evidence type="ECO:0000256" key="4">
    <source>
        <dbReference type="ARBA" id="ARBA00030602"/>
    </source>
</evidence>
<protein>
    <recommendedName>
        <fullName evidence="4">Putative gamma-glutamylcyclotransferase</fullName>
    </recommendedName>
</protein>